<dbReference type="InterPro" id="IPR050396">
    <property type="entry name" value="Glycosyltr_51/Transpeptidase"/>
</dbReference>
<dbReference type="GO" id="GO:0009252">
    <property type="term" value="P:peptidoglycan biosynthetic process"/>
    <property type="evidence" value="ECO:0007669"/>
    <property type="project" value="UniProtKB-UniRule"/>
</dbReference>
<feature type="compositionally biased region" description="Polar residues" evidence="12">
    <location>
        <begin position="21"/>
        <end position="32"/>
    </location>
</feature>
<dbReference type="InterPro" id="IPR022978">
    <property type="entry name" value="Monofunct_glyco_trans"/>
</dbReference>
<dbReference type="InterPro" id="IPR023346">
    <property type="entry name" value="Lysozyme-like_dom_sf"/>
</dbReference>
<feature type="domain" description="Glycosyl transferase family 51" evidence="13">
    <location>
        <begin position="77"/>
        <end position="251"/>
    </location>
</feature>
<organism evidence="14 15">
    <name type="scientific">Staphylococcus equorum</name>
    <dbReference type="NCBI Taxonomy" id="246432"/>
    <lineage>
        <taxon>Bacteria</taxon>
        <taxon>Bacillati</taxon>
        <taxon>Bacillota</taxon>
        <taxon>Bacilli</taxon>
        <taxon>Bacillales</taxon>
        <taxon>Staphylococcaceae</taxon>
        <taxon>Staphylococcus</taxon>
    </lineage>
</organism>
<dbReference type="HAMAP" id="MF_01434">
    <property type="entry name" value="MGT"/>
    <property type="match status" value="1"/>
</dbReference>
<evidence type="ECO:0000256" key="4">
    <source>
        <dbReference type="ARBA" id="ARBA00022692"/>
    </source>
</evidence>
<dbReference type="NCBIfam" id="NF010008">
    <property type="entry name" value="PRK13481.1"/>
    <property type="match status" value="1"/>
</dbReference>
<evidence type="ECO:0000256" key="11">
    <source>
        <dbReference type="HAMAP-Rule" id="MF_01434"/>
    </source>
</evidence>
<evidence type="ECO:0000256" key="8">
    <source>
        <dbReference type="ARBA" id="ARBA00023136"/>
    </source>
</evidence>
<evidence type="ECO:0000259" key="13">
    <source>
        <dbReference type="Pfam" id="PF00912"/>
    </source>
</evidence>
<dbReference type="InterPro" id="IPR036950">
    <property type="entry name" value="PBP_transglycosylase"/>
</dbReference>
<dbReference type="InterPro" id="IPR001264">
    <property type="entry name" value="Glyco_trans_51"/>
</dbReference>
<comment type="subcellular location">
    <subcellularLocation>
        <location evidence="11">Cell membrane</location>
        <topology evidence="11">Single-pass membrane protein</topology>
    </subcellularLocation>
</comment>
<comment type="caution">
    <text evidence="14">The sequence shown here is derived from an EMBL/GenBank/DDBJ whole genome shotgun (WGS) entry which is preliminary data.</text>
</comment>
<dbReference type="SUPFAM" id="SSF53955">
    <property type="entry name" value="Lysozyme-like"/>
    <property type="match status" value="1"/>
</dbReference>
<dbReference type="GO" id="GO:0005886">
    <property type="term" value="C:plasma membrane"/>
    <property type="evidence" value="ECO:0007669"/>
    <property type="project" value="UniProtKB-SubCell"/>
</dbReference>
<comment type="similarity">
    <text evidence="11">Belongs to the glycosyltransferase 51 family.</text>
</comment>
<evidence type="ECO:0000256" key="9">
    <source>
        <dbReference type="ARBA" id="ARBA00023316"/>
    </source>
</evidence>
<keyword evidence="3 11" id="KW-0808">Transferase</keyword>
<dbReference type="PANTHER" id="PTHR32282:SF11">
    <property type="entry name" value="PENICILLIN-BINDING PROTEIN 1B"/>
    <property type="match status" value="1"/>
</dbReference>
<keyword evidence="9 11" id="KW-0961">Cell wall biogenesis/degradation</keyword>
<evidence type="ECO:0000256" key="2">
    <source>
        <dbReference type="ARBA" id="ARBA00022676"/>
    </source>
</evidence>
<sequence length="271" mass="31085">MKRSDRYKQSKKQASQKNSNIPQHNTYFQPVNKQPKKKKGKGLLIKILIPIIILIAAFIATMYAFSLRADVDELKSIEDKETFVSVSNMPEYTKGAFIAMEDERYYKHNGFDFKGTSRALFSTISENSVQGGSTITQQVVKNYFYDNEQSLTRKIKELFVAYRAEKNYDKNEILSFYVNNIYFGSDQYTVESAANHFFGVTTDKNNPNLPQISVLQSAILASKINAPSVYDVNNMSDNFINRVKIDLEKMKQQDYISNEEYENAIQELGVS</sequence>
<dbReference type="GO" id="GO:0071555">
    <property type="term" value="P:cell wall organization"/>
    <property type="evidence" value="ECO:0007669"/>
    <property type="project" value="UniProtKB-KW"/>
</dbReference>
<reference evidence="14" key="1">
    <citation type="submission" date="2022-05" db="EMBL/GenBank/DDBJ databases">
        <title>Comparative genomics of Staphylococcus equorum isolates.</title>
        <authorList>
            <person name="Luelf R.H."/>
        </authorList>
    </citation>
    <scope>NUCLEOTIDE SEQUENCE</scope>
    <source>
        <strain evidence="14">TMW 2.2343</strain>
    </source>
</reference>
<evidence type="ECO:0000256" key="6">
    <source>
        <dbReference type="ARBA" id="ARBA00022984"/>
    </source>
</evidence>
<dbReference type="EC" id="2.4.99.28" evidence="11"/>
<keyword evidence="4 11" id="KW-0812">Transmembrane</keyword>
<dbReference type="GO" id="GO:0008955">
    <property type="term" value="F:peptidoglycan glycosyltransferase activity"/>
    <property type="evidence" value="ECO:0007669"/>
    <property type="project" value="UniProtKB-UniRule"/>
</dbReference>
<evidence type="ECO:0000256" key="7">
    <source>
        <dbReference type="ARBA" id="ARBA00022989"/>
    </source>
</evidence>
<comment type="pathway">
    <text evidence="11">Cell wall biogenesis; peptidoglycan biosynthesis.</text>
</comment>
<accession>A0A9X4LHD5</accession>
<dbReference type="RefSeq" id="WP_277582603.1">
    <property type="nucleotide sequence ID" value="NZ_JAMBPV010000022.1"/>
</dbReference>
<dbReference type="AlphaFoldDB" id="A0A9X4LHD5"/>
<keyword evidence="1 11" id="KW-1003">Cell membrane</keyword>
<evidence type="ECO:0000256" key="5">
    <source>
        <dbReference type="ARBA" id="ARBA00022960"/>
    </source>
</evidence>
<keyword evidence="7 11" id="KW-1133">Transmembrane helix</keyword>
<dbReference type="Pfam" id="PF00912">
    <property type="entry name" value="Transgly"/>
    <property type="match status" value="1"/>
</dbReference>
<evidence type="ECO:0000313" key="14">
    <source>
        <dbReference type="EMBL" id="MDG0860845.1"/>
    </source>
</evidence>
<feature type="region of interest" description="Disordered" evidence="12">
    <location>
        <begin position="1"/>
        <end position="36"/>
    </location>
</feature>
<protein>
    <recommendedName>
        <fullName evidence="11">Monofunctional glycosyltransferase</fullName>
        <shortName evidence="11">MGT</shortName>
        <ecNumber evidence="11">2.4.99.28</ecNumber>
    </recommendedName>
    <alternativeName>
        <fullName evidence="11">Peptidoglycan TGase</fullName>
    </alternativeName>
</protein>
<dbReference type="GO" id="GO:0008360">
    <property type="term" value="P:regulation of cell shape"/>
    <property type="evidence" value="ECO:0007669"/>
    <property type="project" value="UniProtKB-KW"/>
</dbReference>
<dbReference type="PANTHER" id="PTHR32282">
    <property type="entry name" value="BINDING PROTEIN TRANSPEPTIDASE, PUTATIVE-RELATED"/>
    <property type="match status" value="1"/>
</dbReference>
<proteinExistence type="inferred from homology"/>
<name>A0A9X4LHD5_9STAP</name>
<keyword evidence="2 11" id="KW-0328">Glycosyltransferase</keyword>
<keyword evidence="8 11" id="KW-0472">Membrane</keyword>
<evidence type="ECO:0000313" key="15">
    <source>
        <dbReference type="Proteomes" id="UP001152302"/>
    </source>
</evidence>
<dbReference type="Proteomes" id="UP001152302">
    <property type="component" value="Unassembled WGS sequence"/>
</dbReference>
<comment type="function">
    <text evidence="11">Peptidoglycan polymerase that catalyzes glycan chain elongation using lipid-linked disaccharide-pentapeptide as the substrate.</text>
</comment>
<comment type="catalytic activity">
    <reaction evidence="10 11">
        <text>[GlcNAc-(1-&gt;4)-Mur2Ac(oyl-L-Ala-gamma-D-Glu-L-Lys-D-Ala-D-Ala)](n)-di-trans,octa-cis-undecaprenyl diphosphate + beta-D-GlcNAc-(1-&gt;4)-Mur2Ac(oyl-L-Ala-gamma-D-Glu-L-Lys-D-Ala-D-Ala)-di-trans,octa-cis-undecaprenyl diphosphate = [GlcNAc-(1-&gt;4)-Mur2Ac(oyl-L-Ala-gamma-D-Glu-L-Lys-D-Ala-D-Ala)](n+1)-di-trans,octa-cis-undecaprenyl diphosphate + di-trans,octa-cis-undecaprenyl diphosphate + H(+)</text>
        <dbReference type="Rhea" id="RHEA:23708"/>
        <dbReference type="Rhea" id="RHEA-COMP:9602"/>
        <dbReference type="Rhea" id="RHEA-COMP:9603"/>
        <dbReference type="ChEBI" id="CHEBI:15378"/>
        <dbReference type="ChEBI" id="CHEBI:58405"/>
        <dbReference type="ChEBI" id="CHEBI:60033"/>
        <dbReference type="ChEBI" id="CHEBI:78435"/>
        <dbReference type="EC" id="2.4.99.28"/>
    </reaction>
</comment>
<evidence type="ECO:0000256" key="10">
    <source>
        <dbReference type="ARBA" id="ARBA00049902"/>
    </source>
</evidence>
<keyword evidence="6 11" id="KW-0573">Peptidoglycan synthesis</keyword>
<evidence type="ECO:0000256" key="1">
    <source>
        <dbReference type="ARBA" id="ARBA00022475"/>
    </source>
</evidence>
<gene>
    <name evidence="14" type="primary">sgtB</name>
    <name evidence="11" type="synonym">mgt</name>
    <name evidence="14" type="ORF">M4L21_16265</name>
</gene>
<feature type="transmembrane region" description="Helical" evidence="11">
    <location>
        <begin position="43"/>
        <end position="65"/>
    </location>
</feature>
<dbReference type="EMBL" id="JAMBPX010000023">
    <property type="protein sequence ID" value="MDG0860845.1"/>
    <property type="molecule type" value="Genomic_DNA"/>
</dbReference>
<evidence type="ECO:0000256" key="3">
    <source>
        <dbReference type="ARBA" id="ARBA00022679"/>
    </source>
</evidence>
<dbReference type="GO" id="GO:0030288">
    <property type="term" value="C:outer membrane-bounded periplasmic space"/>
    <property type="evidence" value="ECO:0007669"/>
    <property type="project" value="TreeGrafter"/>
</dbReference>
<evidence type="ECO:0000256" key="12">
    <source>
        <dbReference type="SAM" id="MobiDB-lite"/>
    </source>
</evidence>
<keyword evidence="5 11" id="KW-0133">Cell shape</keyword>
<dbReference type="Gene3D" id="1.10.3810.10">
    <property type="entry name" value="Biosynthetic peptidoglycan transglycosylase-like"/>
    <property type="match status" value="1"/>
</dbReference>